<evidence type="ECO:0000313" key="3">
    <source>
        <dbReference type="EMBL" id="CAB5036041.1"/>
    </source>
</evidence>
<evidence type="ECO:0000259" key="2">
    <source>
        <dbReference type="Pfam" id="PF01979"/>
    </source>
</evidence>
<dbReference type="SUPFAM" id="SSF51338">
    <property type="entry name" value="Composite domain of metallo-dependent hydrolases"/>
    <property type="match status" value="1"/>
</dbReference>
<dbReference type="Gene3D" id="3.20.20.140">
    <property type="entry name" value="Metal-dependent hydrolases"/>
    <property type="match status" value="1"/>
</dbReference>
<protein>
    <submittedName>
        <fullName evidence="3">Unannotated protein</fullName>
    </submittedName>
</protein>
<proteinExistence type="predicted"/>
<accession>A0A6J7S4V4</accession>
<dbReference type="PANTHER" id="PTHR43794">
    <property type="entry name" value="AMINOHYDROLASE SSNA-RELATED"/>
    <property type="match status" value="1"/>
</dbReference>
<gene>
    <name evidence="3" type="ORF">UFOPK4175_00882</name>
</gene>
<dbReference type="AlphaFoldDB" id="A0A6J7S4V4"/>
<dbReference type="InterPro" id="IPR011059">
    <property type="entry name" value="Metal-dep_hydrolase_composite"/>
</dbReference>
<dbReference type="InterPro" id="IPR006680">
    <property type="entry name" value="Amidohydro-rel"/>
</dbReference>
<name>A0A6J7S4V4_9ZZZZ</name>
<dbReference type="GO" id="GO:0016810">
    <property type="term" value="F:hydrolase activity, acting on carbon-nitrogen (but not peptide) bonds"/>
    <property type="evidence" value="ECO:0007669"/>
    <property type="project" value="InterPro"/>
</dbReference>
<keyword evidence="1" id="KW-0378">Hydrolase</keyword>
<dbReference type="EMBL" id="CAFBPX010000155">
    <property type="protein sequence ID" value="CAB5036041.1"/>
    <property type="molecule type" value="Genomic_DNA"/>
</dbReference>
<dbReference type="Pfam" id="PF01979">
    <property type="entry name" value="Amidohydro_1"/>
    <property type="match status" value="1"/>
</dbReference>
<feature type="domain" description="Amidohydrolase-related" evidence="2">
    <location>
        <begin position="12"/>
        <end position="87"/>
    </location>
</feature>
<reference evidence="3" key="1">
    <citation type="submission" date="2020-05" db="EMBL/GenBank/DDBJ databases">
        <authorList>
            <person name="Chiriac C."/>
            <person name="Salcher M."/>
            <person name="Ghai R."/>
            <person name="Kavagutti S V."/>
        </authorList>
    </citation>
    <scope>NUCLEOTIDE SEQUENCE</scope>
</reference>
<dbReference type="InterPro" id="IPR050287">
    <property type="entry name" value="MTA/SAH_deaminase"/>
</dbReference>
<evidence type="ECO:0000256" key="1">
    <source>
        <dbReference type="ARBA" id="ARBA00022801"/>
    </source>
</evidence>
<sequence length="136" mass="14269">MTGLLHKVAALQADAITAIDVMRMATIEGARALGLDAQVGSLEVGKRADVVLLDGNTPELATIHDPWQQIVYCAVSSCVSDVWVDGQPRLTAGELVGADLQTLVKQARVAAIDLVTRAGMRDESVYAGPGRAGPFT</sequence>
<dbReference type="PANTHER" id="PTHR43794:SF11">
    <property type="entry name" value="AMIDOHYDROLASE-RELATED DOMAIN-CONTAINING PROTEIN"/>
    <property type="match status" value="1"/>
</dbReference>
<dbReference type="Gene3D" id="2.30.40.10">
    <property type="entry name" value="Urease, subunit C, domain 1"/>
    <property type="match status" value="1"/>
</dbReference>
<organism evidence="3">
    <name type="scientific">freshwater metagenome</name>
    <dbReference type="NCBI Taxonomy" id="449393"/>
    <lineage>
        <taxon>unclassified sequences</taxon>
        <taxon>metagenomes</taxon>
        <taxon>ecological metagenomes</taxon>
    </lineage>
</organism>